<sequence>MLSYIHNVIHPQQQVDFNNVPPAEREMRPVHNNNRNTNISHENIKDNLMTTQVTSMMDNQKNCLPYQNEVEDTQQADLNNFPQRQIPERGMMSDYSSLQNDVLAYDVSTTDNHRDTRIACPQPGENITTRDIPITAVDRNYDDINGMPYNDNHDININSSVTTD</sequence>
<accession>A0A2I1H976</accession>
<protein>
    <submittedName>
        <fullName evidence="1">Uncharacterized protein</fullName>
    </submittedName>
</protein>
<evidence type="ECO:0000313" key="1">
    <source>
        <dbReference type="EMBL" id="PKY55410.1"/>
    </source>
</evidence>
<reference evidence="1 2" key="1">
    <citation type="submission" date="2015-10" db="EMBL/GenBank/DDBJ databases">
        <title>Genome analyses suggest a sexual origin of heterokaryosis in a supposedly ancient asexual fungus.</title>
        <authorList>
            <person name="Ropars J."/>
            <person name="Sedzielewska K."/>
            <person name="Noel J."/>
            <person name="Charron P."/>
            <person name="Farinelli L."/>
            <person name="Marton T."/>
            <person name="Kruger M."/>
            <person name="Pelin A."/>
            <person name="Brachmann A."/>
            <person name="Corradi N."/>
        </authorList>
    </citation>
    <scope>NUCLEOTIDE SEQUENCE [LARGE SCALE GENOMIC DNA]</scope>
    <source>
        <strain evidence="1 2">A4</strain>
    </source>
</reference>
<dbReference type="OrthoDB" id="2392467at2759"/>
<keyword evidence="2" id="KW-1185">Reference proteome</keyword>
<dbReference type="Proteomes" id="UP000234323">
    <property type="component" value="Unassembled WGS sequence"/>
</dbReference>
<evidence type="ECO:0000313" key="2">
    <source>
        <dbReference type="Proteomes" id="UP000234323"/>
    </source>
</evidence>
<gene>
    <name evidence="1" type="ORF">RhiirA4_474846</name>
</gene>
<dbReference type="VEuPathDB" id="FungiDB:FUN_010732"/>
<comment type="caution">
    <text evidence="1">The sequence shown here is derived from an EMBL/GenBank/DDBJ whole genome shotgun (WGS) entry which is preliminary data.</text>
</comment>
<dbReference type="EMBL" id="LLXI01001850">
    <property type="protein sequence ID" value="PKY55410.1"/>
    <property type="molecule type" value="Genomic_DNA"/>
</dbReference>
<dbReference type="AlphaFoldDB" id="A0A2I1H976"/>
<name>A0A2I1H976_9GLOM</name>
<dbReference type="VEuPathDB" id="FungiDB:RhiirA1_488563"/>
<dbReference type="VEuPathDB" id="FungiDB:RhiirFUN_008084"/>
<proteinExistence type="predicted"/>
<organism evidence="1 2">
    <name type="scientific">Rhizophagus irregularis</name>
    <dbReference type="NCBI Taxonomy" id="588596"/>
    <lineage>
        <taxon>Eukaryota</taxon>
        <taxon>Fungi</taxon>
        <taxon>Fungi incertae sedis</taxon>
        <taxon>Mucoromycota</taxon>
        <taxon>Glomeromycotina</taxon>
        <taxon>Glomeromycetes</taxon>
        <taxon>Glomerales</taxon>
        <taxon>Glomeraceae</taxon>
        <taxon>Rhizophagus</taxon>
    </lineage>
</organism>